<keyword evidence="3" id="KW-1185">Reference proteome</keyword>
<feature type="compositionally biased region" description="Polar residues" evidence="1">
    <location>
        <begin position="140"/>
        <end position="151"/>
    </location>
</feature>
<evidence type="ECO:0000313" key="3">
    <source>
        <dbReference type="Proteomes" id="UP000011514"/>
    </source>
</evidence>
<evidence type="ECO:0000313" key="2">
    <source>
        <dbReference type="EMBL" id="ELZ36184.1"/>
    </source>
</evidence>
<comment type="caution">
    <text evidence="2">The sequence shown here is derived from an EMBL/GenBank/DDBJ whole genome shotgun (WGS) entry which is preliminary data.</text>
</comment>
<feature type="region of interest" description="Disordered" evidence="1">
    <location>
        <begin position="118"/>
        <end position="151"/>
    </location>
</feature>
<feature type="compositionally biased region" description="Polar residues" evidence="1">
    <location>
        <begin position="118"/>
        <end position="132"/>
    </location>
</feature>
<reference evidence="2 3" key="1">
    <citation type="journal article" date="2014" name="PLoS Genet.">
        <title>Phylogenetically driven sequencing of extremely halophilic archaea reveals strategies for static and dynamic osmo-response.</title>
        <authorList>
            <person name="Becker E.A."/>
            <person name="Seitzer P.M."/>
            <person name="Tritt A."/>
            <person name="Larsen D."/>
            <person name="Krusor M."/>
            <person name="Yao A.I."/>
            <person name="Wu D."/>
            <person name="Madern D."/>
            <person name="Eisen J.A."/>
            <person name="Darling A.E."/>
            <person name="Facciotti M.T."/>
        </authorList>
    </citation>
    <scope>NUCLEOTIDE SEQUENCE [LARGE SCALE GENOMIC DNA]</scope>
    <source>
        <strain evidence="2 3">DSM 1137</strain>
    </source>
</reference>
<protein>
    <submittedName>
        <fullName evidence="2">Uncharacterized protein</fullName>
    </submittedName>
</protein>
<dbReference type="Proteomes" id="UP000011514">
    <property type="component" value="Unassembled WGS sequence"/>
</dbReference>
<dbReference type="PATRIC" id="fig|1227484.4.peg.3011"/>
<proteinExistence type="predicted"/>
<sequence>MLKIGSGAVFGTAIGGGTILYASQPAAAATQVDTAATVELDSNQQDVTAVTIAPDIGFEWSDFSNGVSDFQLDVDVTTQAGLDEQAMNDLLPDGQSIDAGTIVTSWNNQSSKTSAVDVVSSSEFGTDGSGNSDVDDVTAGSDSSFTDASGTGTVNLAEQSIASSSFSPGLYPQGIGDDEAAGTRVTINITLDVRDGSSGGSEATITYDTIEYGVIVDNPSSGGTEGETTLNSDASGE</sequence>
<dbReference type="EMBL" id="AOJE01000070">
    <property type="protein sequence ID" value="ELZ36184.1"/>
    <property type="molecule type" value="Genomic_DNA"/>
</dbReference>
<organism evidence="2 3">
    <name type="scientific">Halorubrum saccharovorum DSM 1137</name>
    <dbReference type="NCBI Taxonomy" id="1227484"/>
    <lineage>
        <taxon>Archaea</taxon>
        <taxon>Methanobacteriati</taxon>
        <taxon>Methanobacteriota</taxon>
        <taxon>Stenosarchaea group</taxon>
        <taxon>Halobacteria</taxon>
        <taxon>Halobacteriales</taxon>
        <taxon>Haloferacaceae</taxon>
        <taxon>Halorubrum</taxon>
    </lineage>
</organism>
<dbReference type="AlphaFoldDB" id="M0DPV6"/>
<gene>
    <name evidence="2" type="ORF">C471_15292</name>
</gene>
<evidence type="ECO:0000256" key="1">
    <source>
        <dbReference type="SAM" id="MobiDB-lite"/>
    </source>
</evidence>
<name>M0DPV6_9EURY</name>
<feature type="compositionally biased region" description="Polar residues" evidence="1">
    <location>
        <begin position="218"/>
        <end position="237"/>
    </location>
</feature>
<accession>M0DPV6</accession>
<feature type="region of interest" description="Disordered" evidence="1">
    <location>
        <begin position="217"/>
        <end position="237"/>
    </location>
</feature>